<feature type="domain" description="NAD-dependent epimerase/dehydratase" evidence="1">
    <location>
        <begin position="6"/>
        <end position="213"/>
    </location>
</feature>
<dbReference type="CDD" id="cd05271">
    <property type="entry name" value="NDUFA9_like_SDR_a"/>
    <property type="match status" value="1"/>
</dbReference>
<comment type="caution">
    <text evidence="2">The sequence shown here is derived from an EMBL/GenBank/DDBJ whole genome shotgun (WGS) entry which is preliminary data.</text>
</comment>
<accession>A0A918KMZ6</accession>
<reference evidence="2" key="1">
    <citation type="journal article" date="2014" name="Int. J. Syst. Evol. Microbiol.">
        <title>Complete genome sequence of Corynebacterium casei LMG S-19264T (=DSM 44701T), isolated from a smear-ripened cheese.</title>
        <authorList>
            <consortium name="US DOE Joint Genome Institute (JGI-PGF)"/>
            <person name="Walter F."/>
            <person name="Albersmeier A."/>
            <person name="Kalinowski J."/>
            <person name="Ruckert C."/>
        </authorList>
    </citation>
    <scope>NUCLEOTIDE SEQUENCE</scope>
    <source>
        <strain evidence="2">KCTC 22169</strain>
    </source>
</reference>
<dbReference type="EMBL" id="BMXR01000013">
    <property type="protein sequence ID" value="GGX69927.1"/>
    <property type="molecule type" value="Genomic_DNA"/>
</dbReference>
<dbReference type="Proteomes" id="UP000626148">
    <property type="component" value="Unassembled WGS sequence"/>
</dbReference>
<dbReference type="GO" id="GO:0044877">
    <property type="term" value="F:protein-containing complex binding"/>
    <property type="evidence" value="ECO:0007669"/>
    <property type="project" value="TreeGrafter"/>
</dbReference>
<proteinExistence type="predicted"/>
<evidence type="ECO:0000313" key="2">
    <source>
        <dbReference type="EMBL" id="GGX69927.1"/>
    </source>
</evidence>
<dbReference type="InterPro" id="IPR051207">
    <property type="entry name" value="ComplexI_NDUFA9_subunit"/>
</dbReference>
<reference evidence="2" key="2">
    <citation type="submission" date="2020-09" db="EMBL/GenBank/DDBJ databases">
        <authorList>
            <person name="Sun Q."/>
            <person name="Kim S."/>
        </authorList>
    </citation>
    <scope>NUCLEOTIDE SEQUENCE</scope>
    <source>
        <strain evidence="2">KCTC 22169</strain>
    </source>
</reference>
<evidence type="ECO:0000313" key="3">
    <source>
        <dbReference type="Proteomes" id="UP000626148"/>
    </source>
</evidence>
<dbReference type="AlphaFoldDB" id="A0A918KMZ6"/>
<gene>
    <name evidence="2" type="ORF">GCM10007392_41910</name>
</gene>
<dbReference type="PANTHER" id="PTHR12126:SF11">
    <property type="entry name" value="NADH DEHYDROGENASE [UBIQUINONE] 1 ALPHA SUBCOMPLEX SUBUNIT 9, MITOCHONDRIAL"/>
    <property type="match status" value="1"/>
</dbReference>
<evidence type="ECO:0000259" key="1">
    <source>
        <dbReference type="Pfam" id="PF01370"/>
    </source>
</evidence>
<dbReference type="PANTHER" id="PTHR12126">
    <property type="entry name" value="NADH-UBIQUINONE OXIDOREDUCTASE 39 KDA SUBUNIT-RELATED"/>
    <property type="match status" value="1"/>
</dbReference>
<sequence length="301" mass="32992">MKPQWITVFGGTGFLGRRIVRALLDAGYPVRIAARHPTPPPGIDDRAVSVEWVRADLHDAASVGKALDDARGVVNAVSLYVESGGRNTFEAVHVDGAERLAETARERGIERLVHISGIGVDTESDSTYVRARARGENRVWAVFPQATILRPSVLFGPEDALLTALSRITLMPVIPLFGAGNTRLQPVYVEDVARAVHQAMARDDARGQIFELGGGTLYRYRELVRMVLRHHGRRRLLVPVPFLVWRGLASLASLLPGAPLTRDQVILMEQDNRVGDDARGFESLGIEPRSVEDLLEACLAS</sequence>
<protein>
    <submittedName>
        <fullName evidence="2">3-beta-hydroxy-Delta(5)-steroid dehydrogenase</fullName>
    </submittedName>
</protein>
<dbReference type="SUPFAM" id="SSF51735">
    <property type="entry name" value="NAD(P)-binding Rossmann-fold domains"/>
    <property type="match status" value="1"/>
</dbReference>
<dbReference type="InterPro" id="IPR001509">
    <property type="entry name" value="Epimerase_deHydtase"/>
</dbReference>
<keyword evidence="3" id="KW-1185">Reference proteome</keyword>
<dbReference type="Pfam" id="PF01370">
    <property type="entry name" value="Epimerase"/>
    <property type="match status" value="1"/>
</dbReference>
<dbReference type="RefSeq" id="WP_189612440.1">
    <property type="nucleotide sequence ID" value="NZ_BMXR01000013.1"/>
</dbReference>
<dbReference type="InterPro" id="IPR036291">
    <property type="entry name" value="NAD(P)-bd_dom_sf"/>
</dbReference>
<organism evidence="2 3">
    <name type="scientific">Saccharospirillum salsuginis</name>
    <dbReference type="NCBI Taxonomy" id="418750"/>
    <lineage>
        <taxon>Bacteria</taxon>
        <taxon>Pseudomonadati</taxon>
        <taxon>Pseudomonadota</taxon>
        <taxon>Gammaproteobacteria</taxon>
        <taxon>Oceanospirillales</taxon>
        <taxon>Saccharospirillaceae</taxon>
        <taxon>Saccharospirillum</taxon>
    </lineage>
</organism>
<dbReference type="Gene3D" id="3.40.50.720">
    <property type="entry name" value="NAD(P)-binding Rossmann-like Domain"/>
    <property type="match status" value="1"/>
</dbReference>
<name>A0A918KMZ6_9GAMM</name>